<gene>
    <name evidence="3" type="ORF">BpHYR1_031887</name>
</gene>
<reference evidence="3 4" key="1">
    <citation type="journal article" date="2018" name="Sci. Rep.">
        <title>Genomic signatures of local adaptation to the degree of environmental predictability in rotifers.</title>
        <authorList>
            <person name="Franch-Gras L."/>
            <person name="Hahn C."/>
            <person name="Garcia-Roger E.M."/>
            <person name="Carmona M.J."/>
            <person name="Serra M."/>
            <person name="Gomez A."/>
        </authorList>
    </citation>
    <scope>NUCLEOTIDE SEQUENCE [LARGE SCALE GENOMIC DNA]</scope>
    <source>
        <strain evidence="3">HYR1</strain>
    </source>
</reference>
<feature type="region of interest" description="Disordered" evidence="2">
    <location>
        <begin position="1"/>
        <end position="30"/>
    </location>
</feature>
<keyword evidence="4" id="KW-1185">Reference proteome</keyword>
<evidence type="ECO:0000256" key="2">
    <source>
        <dbReference type="SAM" id="MobiDB-lite"/>
    </source>
</evidence>
<dbReference type="EMBL" id="REGN01000760">
    <property type="protein sequence ID" value="RNA39323.1"/>
    <property type="molecule type" value="Genomic_DNA"/>
</dbReference>
<comment type="caution">
    <text evidence="3">The sequence shown here is derived from an EMBL/GenBank/DDBJ whole genome shotgun (WGS) entry which is preliminary data.</text>
</comment>
<keyword evidence="1" id="KW-0175">Coiled coil</keyword>
<proteinExistence type="predicted"/>
<name>A0A3M7SU41_BRAPC</name>
<sequence>MDDEFGGFEAAPSSSSQVSQKKIESDSRNKLPEWILDQTKSVSLNSEDNNTIESLQDELSRTKEHLLDQQMSYIQLQAEHRQELDSPKALKQLQTFMNQALQAQHEALSKEFRQRQHDLELTLIEKVREINKKFEKNLSEKFECKLAEFQETLIKHYESEFEDLELKIKFLIEKQLKEMNIEEKKQFKNEFVSLEHQLKQNNDKQMQKFFQSQADMFRDQAKSTILQEHLIHKDLINSKLEKLFRDSEEKRRKTNILFAKHLNGLNFFIENAAKQMGILREAQKDMLKNKEIVDFFGDAGPSGSSAISNSNYSLSNFANFVDPTLKSSFEQSQSKGNSFEFEDDPNLIDEELLS</sequence>
<organism evidence="3 4">
    <name type="scientific">Brachionus plicatilis</name>
    <name type="common">Marine rotifer</name>
    <name type="synonym">Brachionus muelleri</name>
    <dbReference type="NCBI Taxonomy" id="10195"/>
    <lineage>
        <taxon>Eukaryota</taxon>
        <taxon>Metazoa</taxon>
        <taxon>Spiralia</taxon>
        <taxon>Gnathifera</taxon>
        <taxon>Rotifera</taxon>
        <taxon>Eurotatoria</taxon>
        <taxon>Monogononta</taxon>
        <taxon>Pseudotrocha</taxon>
        <taxon>Ploima</taxon>
        <taxon>Brachionidae</taxon>
        <taxon>Brachionus</taxon>
    </lineage>
</organism>
<protein>
    <submittedName>
        <fullName evidence="3">Uncharacterized protein</fullName>
    </submittedName>
</protein>
<evidence type="ECO:0000313" key="3">
    <source>
        <dbReference type="EMBL" id="RNA39323.1"/>
    </source>
</evidence>
<dbReference type="OrthoDB" id="10397057at2759"/>
<dbReference type="AlphaFoldDB" id="A0A3M7SU41"/>
<feature type="coiled-coil region" evidence="1">
    <location>
        <begin position="147"/>
        <end position="204"/>
    </location>
</feature>
<evidence type="ECO:0000313" key="4">
    <source>
        <dbReference type="Proteomes" id="UP000276133"/>
    </source>
</evidence>
<evidence type="ECO:0000256" key="1">
    <source>
        <dbReference type="SAM" id="Coils"/>
    </source>
</evidence>
<accession>A0A3M7SU41</accession>
<dbReference type="Proteomes" id="UP000276133">
    <property type="component" value="Unassembled WGS sequence"/>
</dbReference>
<feature type="compositionally biased region" description="Basic and acidic residues" evidence="2">
    <location>
        <begin position="21"/>
        <end position="30"/>
    </location>
</feature>